<organism evidence="1 2">
    <name type="scientific">Cynara cardunculus var. scolymus</name>
    <name type="common">Globe artichoke</name>
    <name type="synonym">Cynara scolymus</name>
    <dbReference type="NCBI Taxonomy" id="59895"/>
    <lineage>
        <taxon>Eukaryota</taxon>
        <taxon>Viridiplantae</taxon>
        <taxon>Streptophyta</taxon>
        <taxon>Embryophyta</taxon>
        <taxon>Tracheophyta</taxon>
        <taxon>Spermatophyta</taxon>
        <taxon>Magnoliopsida</taxon>
        <taxon>eudicotyledons</taxon>
        <taxon>Gunneridae</taxon>
        <taxon>Pentapetalae</taxon>
        <taxon>asterids</taxon>
        <taxon>campanulids</taxon>
        <taxon>Asterales</taxon>
        <taxon>Asteraceae</taxon>
        <taxon>Carduoideae</taxon>
        <taxon>Cardueae</taxon>
        <taxon>Carduinae</taxon>
        <taxon>Cynara</taxon>
    </lineage>
</organism>
<dbReference type="EMBL" id="LEKV01004538">
    <property type="protein sequence ID" value="KVH94653.1"/>
    <property type="molecule type" value="Genomic_DNA"/>
</dbReference>
<proteinExistence type="predicted"/>
<dbReference type="AlphaFoldDB" id="A0A103XPU1"/>
<evidence type="ECO:0000313" key="2">
    <source>
        <dbReference type="Proteomes" id="UP000243975"/>
    </source>
</evidence>
<comment type="caution">
    <text evidence="1">The sequence shown here is derived from an EMBL/GenBank/DDBJ whole genome shotgun (WGS) entry which is preliminary data.</text>
</comment>
<protein>
    <submittedName>
        <fullName evidence="1">Uncharacterized protein</fullName>
    </submittedName>
</protein>
<reference evidence="1 2" key="1">
    <citation type="journal article" date="2016" name="Sci. Rep.">
        <title>The genome sequence of the outbreeding globe artichoke constructed de novo incorporating a phase-aware low-pass sequencing strategy of F1 progeny.</title>
        <authorList>
            <person name="Scaglione D."/>
            <person name="Reyes-Chin-Wo S."/>
            <person name="Acquadro A."/>
            <person name="Froenicke L."/>
            <person name="Portis E."/>
            <person name="Beitel C."/>
            <person name="Tirone M."/>
            <person name="Mauro R."/>
            <person name="Lo Monaco A."/>
            <person name="Mauromicale G."/>
            <person name="Faccioli P."/>
            <person name="Cattivelli L."/>
            <person name="Rieseberg L."/>
            <person name="Michelmore R."/>
            <person name="Lanteri S."/>
        </authorList>
    </citation>
    <scope>NUCLEOTIDE SEQUENCE [LARGE SCALE GENOMIC DNA]</scope>
    <source>
        <strain evidence="1">2C</strain>
    </source>
</reference>
<accession>A0A103XPU1</accession>
<evidence type="ECO:0000313" key="1">
    <source>
        <dbReference type="EMBL" id="KVH94653.1"/>
    </source>
</evidence>
<gene>
    <name evidence="1" type="ORF">Ccrd_003283</name>
</gene>
<sequence length="166" mass="18400">MTTYAPLGVLENYNFVMGVIACDKVIAYTSTLALKPSVYVGGRILMERFWHLKRYNLKLHHRAYSHFFLRSITTTLTLSELRRANANFVSSIDASLHALSQFSDVASSLSTGFFMLPDGRFPFRHILATPHAVSFDTTSQSPSLAIIKHSSSIVLSVIVTSGSQLT</sequence>
<dbReference type="Gramene" id="KVH94653">
    <property type="protein sequence ID" value="KVH94653"/>
    <property type="gene ID" value="Ccrd_003283"/>
</dbReference>
<keyword evidence="2" id="KW-1185">Reference proteome</keyword>
<name>A0A103XPU1_CYNCS</name>
<dbReference type="Proteomes" id="UP000243975">
    <property type="component" value="Unassembled WGS sequence"/>
</dbReference>